<evidence type="ECO:0000256" key="7">
    <source>
        <dbReference type="ARBA" id="ARBA00022989"/>
    </source>
</evidence>
<comment type="subcellular location">
    <subcellularLocation>
        <location evidence="1">Membrane</location>
        <topology evidence="1">Multi-pass membrane protein</topology>
    </subcellularLocation>
</comment>
<protein>
    <recommendedName>
        <fullName evidence="3">Glycerophosphocholine acyltransferase 1</fullName>
    </recommendedName>
</protein>
<keyword evidence="11" id="KW-1208">Phospholipid metabolism</keyword>
<feature type="transmembrane region" description="Helical" evidence="13">
    <location>
        <begin position="78"/>
        <end position="95"/>
    </location>
</feature>
<evidence type="ECO:0000256" key="2">
    <source>
        <dbReference type="ARBA" id="ARBA00006675"/>
    </source>
</evidence>
<dbReference type="GO" id="GO:0016746">
    <property type="term" value="F:acyltransferase activity"/>
    <property type="evidence" value="ECO:0007669"/>
    <property type="project" value="UniProtKB-KW"/>
</dbReference>
<dbReference type="PANTHER" id="PTHR31201">
    <property type="entry name" value="OS01G0585100 PROTEIN"/>
    <property type="match status" value="1"/>
</dbReference>
<dbReference type="Pfam" id="PF10998">
    <property type="entry name" value="DUF2838"/>
    <property type="match status" value="1"/>
</dbReference>
<dbReference type="GO" id="GO:0016020">
    <property type="term" value="C:membrane"/>
    <property type="evidence" value="ECO:0007669"/>
    <property type="project" value="UniProtKB-SubCell"/>
</dbReference>
<dbReference type="Proteomes" id="UP000007879">
    <property type="component" value="Unassembled WGS sequence"/>
</dbReference>
<dbReference type="GO" id="GO:0006656">
    <property type="term" value="P:phosphatidylcholine biosynthetic process"/>
    <property type="evidence" value="ECO:0007669"/>
    <property type="project" value="TreeGrafter"/>
</dbReference>
<feature type="transmembrane region" description="Helical" evidence="13">
    <location>
        <begin position="102"/>
        <end position="121"/>
    </location>
</feature>
<keyword evidence="12" id="KW-0012">Acyltransferase</keyword>
<evidence type="ECO:0000256" key="5">
    <source>
        <dbReference type="ARBA" id="ARBA00022679"/>
    </source>
</evidence>
<evidence type="ECO:0000256" key="9">
    <source>
        <dbReference type="ARBA" id="ARBA00023136"/>
    </source>
</evidence>
<evidence type="ECO:0000256" key="4">
    <source>
        <dbReference type="ARBA" id="ARBA00022516"/>
    </source>
</evidence>
<keyword evidence="8" id="KW-0443">Lipid metabolism</keyword>
<dbReference type="PANTHER" id="PTHR31201:SF1">
    <property type="entry name" value="GLYCEROPHOSPHOCHOLINE ACYLTRANSFERASE 1"/>
    <property type="match status" value="1"/>
</dbReference>
<feature type="transmembrane region" description="Helical" evidence="13">
    <location>
        <begin position="207"/>
        <end position="229"/>
    </location>
</feature>
<evidence type="ECO:0000256" key="3">
    <source>
        <dbReference type="ARBA" id="ARBA00019082"/>
    </source>
</evidence>
<evidence type="ECO:0000313" key="15">
    <source>
        <dbReference type="Proteomes" id="UP000007879"/>
    </source>
</evidence>
<comment type="similarity">
    <text evidence="2">Belongs to the GPC1 family.</text>
</comment>
<feature type="transmembrane region" description="Helical" evidence="13">
    <location>
        <begin position="303"/>
        <end position="324"/>
    </location>
</feature>
<dbReference type="InterPro" id="IPR021261">
    <property type="entry name" value="GPCAT"/>
</dbReference>
<evidence type="ECO:0000256" key="13">
    <source>
        <dbReference type="SAM" id="Phobius"/>
    </source>
</evidence>
<evidence type="ECO:0000256" key="10">
    <source>
        <dbReference type="ARBA" id="ARBA00023209"/>
    </source>
</evidence>
<sequence length="336" mass="39373">MAANKDNNNGETDPDNHVYIRNQFEYDRMESIHEDIVAIERFHEMKDSTADTIIYTVFAFQALVTGFLAGMITEHYYIVHSIKVLVLLPLRWYVFKQIGKHYFMLELCTWIHILIMFYIWSPWKPPGMFPSLFFFAHGPLIWSVYYWRNAFVPHSSEKMCTLFIHIAPAMVTWSIRWYSTPDQGFALCANPTEPGVNGCNNIGWDELLLYPFILYGIWLLCYVLIVFYWKAKVIEKNTFSTAATAVLSKDKRAKGLGMIYTLTHLFGPKYQTQMYFVTYTIMGFLFCALAYLCFISFAFNCVFFFTFVLVACYNGATFYIKVVGKEYYKNEEKKNE</sequence>
<feature type="transmembrane region" description="Helical" evidence="13">
    <location>
        <begin position="53"/>
        <end position="72"/>
    </location>
</feature>
<keyword evidence="4" id="KW-0444">Lipid biosynthesis</keyword>
<feature type="transmembrane region" description="Helical" evidence="13">
    <location>
        <begin position="159"/>
        <end position="178"/>
    </location>
</feature>
<evidence type="ECO:0000256" key="12">
    <source>
        <dbReference type="ARBA" id="ARBA00023315"/>
    </source>
</evidence>
<reference evidence="15" key="1">
    <citation type="journal article" date="2010" name="Nature">
        <title>The Amphimedon queenslandica genome and the evolution of animal complexity.</title>
        <authorList>
            <person name="Srivastava M."/>
            <person name="Simakov O."/>
            <person name="Chapman J."/>
            <person name="Fahey B."/>
            <person name="Gauthier M.E."/>
            <person name="Mitros T."/>
            <person name="Richards G.S."/>
            <person name="Conaco C."/>
            <person name="Dacre M."/>
            <person name="Hellsten U."/>
            <person name="Larroux C."/>
            <person name="Putnam N.H."/>
            <person name="Stanke M."/>
            <person name="Adamska M."/>
            <person name="Darling A."/>
            <person name="Degnan S.M."/>
            <person name="Oakley T.H."/>
            <person name="Plachetzki D.C."/>
            <person name="Zhai Y."/>
            <person name="Adamski M."/>
            <person name="Calcino A."/>
            <person name="Cummins S.F."/>
            <person name="Goodstein D.M."/>
            <person name="Harris C."/>
            <person name="Jackson D.J."/>
            <person name="Leys S.P."/>
            <person name="Shu S."/>
            <person name="Woodcroft B.J."/>
            <person name="Vervoort M."/>
            <person name="Kosik K.S."/>
            <person name="Manning G."/>
            <person name="Degnan B.M."/>
            <person name="Rokhsar D.S."/>
        </authorList>
    </citation>
    <scope>NUCLEOTIDE SEQUENCE [LARGE SCALE GENOMIC DNA]</scope>
</reference>
<accession>A0AAN0JN22</accession>
<dbReference type="GeneID" id="105314534"/>
<keyword evidence="9 13" id="KW-0472">Membrane</keyword>
<keyword evidence="5" id="KW-0808">Transferase</keyword>
<evidence type="ECO:0000256" key="8">
    <source>
        <dbReference type="ARBA" id="ARBA00023098"/>
    </source>
</evidence>
<dbReference type="RefSeq" id="XP_019858408.1">
    <property type="nucleotide sequence ID" value="XM_020002849.1"/>
</dbReference>
<organism evidence="14 15">
    <name type="scientific">Amphimedon queenslandica</name>
    <name type="common">Sponge</name>
    <dbReference type="NCBI Taxonomy" id="400682"/>
    <lineage>
        <taxon>Eukaryota</taxon>
        <taxon>Metazoa</taxon>
        <taxon>Porifera</taxon>
        <taxon>Demospongiae</taxon>
        <taxon>Heteroscleromorpha</taxon>
        <taxon>Haplosclerida</taxon>
        <taxon>Niphatidae</taxon>
        <taxon>Amphimedon</taxon>
    </lineage>
</organism>
<name>A0AAN0JN22_AMPQE</name>
<feature type="transmembrane region" description="Helical" evidence="13">
    <location>
        <begin position="276"/>
        <end position="297"/>
    </location>
</feature>
<evidence type="ECO:0000256" key="1">
    <source>
        <dbReference type="ARBA" id="ARBA00004141"/>
    </source>
</evidence>
<evidence type="ECO:0000256" key="11">
    <source>
        <dbReference type="ARBA" id="ARBA00023264"/>
    </source>
</evidence>
<dbReference type="AlphaFoldDB" id="A0AAN0JN22"/>
<reference evidence="14" key="2">
    <citation type="submission" date="2024-06" db="UniProtKB">
        <authorList>
            <consortium name="EnsemblMetazoa"/>
        </authorList>
    </citation>
    <scope>IDENTIFICATION</scope>
</reference>
<keyword evidence="15" id="KW-1185">Reference proteome</keyword>
<evidence type="ECO:0000313" key="14">
    <source>
        <dbReference type="EnsemblMetazoa" id="XP_019858408.1"/>
    </source>
</evidence>
<keyword evidence="7 13" id="KW-1133">Transmembrane helix</keyword>
<keyword evidence="6 13" id="KW-0812">Transmembrane</keyword>
<evidence type="ECO:0000256" key="6">
    <source>
        <dbReference type="ARBA" id="ARBA00022692"/>
    </source>
</evidence>
<proteinExistence type="inferred from homology"/>
<keyword evidence="10" id="KW-0594">Phospholipid biosynthesis</keyword>
<dbReference type="EnsemblMetazoa" id="XM_020002849.1">
    <property type="protein sequence ID" value="XP_019858408.1"/>
    <property type="gene ID" value="LOC105314534"/>
</dbReference>
<feature type="transmembrane region" description="Helical" evidence="13">
    <location>
        <begin position="127"/>
        <end position="147"/>
    </location>
</feature>